<dbReference type="Proteomes" id="UP000735302">
    <property type="component" value="Unassembled WGS sequence"/>
</dbReference>
<organism evidence="1 2">
    <name type="scientific">Plakobranchus ocellatus</name>
    <dbReference type="NCBI Taxonomy" id="259542"/>
    <lineage>
        <taxon>Eukaryota</taxon>
        <taxon>Metazoa</taxon>
        <taxon>Spiralia</taxon>
        <taxon>Lophotrochozoa</taxon>
        <taxon>Mollusca</taxon>
        <taxon>Gastropoda</taxon>
        <taxon>Heterobranchia</taxon>
        <taxon>Euthyneura</taxon>
        <taxon>Panpulmonata</taxon>
        <taxon>Sacoglossa</taxon>
        <taxon>Placobranchoidea</taxon>
        <taxon>Plakobranchidae</taxon>
        <taxon>Plakobranchus</taxon>
    </lineage>
</organism>
<dbReference type="EMBL" id="BLXT01000501">
    <property type="protein sequence ID" value="GFN77786.1"/>
    <property type="molecule type" value="Genomic_DNA"/>
</dbReference>
<proteinExistence type="predicted"/>
<accession>A0AAV3Y5P9</accession>
<evidence type="ECO:0000313" key="1">
    <source>
        <dbReference type="EMBL" id="GFN77786.1"/>
    </source>
</evidence>
<keyword evidence="2" id="KW-1185">Reference proteome</keyword>
<reference evidence="1 2" key="1">
    <citation type="journal article" date="2021" name="Elife">
        <title>Chloroplast acquisition without the gene transfer in kleptoplastic sea slugs, Plakobranchus ocellatus.</title>
        <authorList>
            <person name="Maeda T."/>
            <person name="Takahashi S."/>
            <person name="Yoshida T."/>
            <person name="Shimamura S."/>
            <person name="Takaki Y."/>
            <person name="Nagai Y."/>
            <person name="Toyoda A."/>
            <person name="Suzuki Y."/>
            <person name="Arimoto A."/>
            <person name="Ishii H."/>
            <person name="Satoh N."/>
            <person name="Nishiyama T."/>
            <person name="Hasebe M."/>
            <person name="Maruyama T."/>
            <person name="Minagawa J."/>
            <person name="Obokata J."/>
            <person name="Shigenobu S."/>
        </authorList>
    </citation>
    <scope>NUCLEOTIDE SEQUENCE [LARGE SCALE GENOMIC DNA]</scope>
</reference>
<name>A0AAV3Y5P9_9GAST</name>
<dbReference type="AlphaFoldDB" id="A0AAV3Y5P9"/>
<sequence length="399" mass="42984">MSDTKEENRISSDSAKEFSTKSFQDTTRADIPLCTDCTLLRCKTSCPASTCAACTFSPKSCSLSMLFDSGTACRPSPSCLPKCPSPLKCISEYPICPSSPICKEKSPPRTCLTSSPPCKPINRPCSCTPTYPPCMPVCMSSSFCSPKIITSATCLQSPGYSPKPSPCCPKPSPCCSPVKCILPPRCYRCCEVVYSSKQTSEAPCPAPCPSSCCQQQCPSPTYLPPCPAVCSVPCPAPYPCSPPQCSPCCSLVSCPPPVYSQRSKRFQEFYSGPCTWEAYGIRIKWTDPAAPGTCTVLLDHPVLLKLCVEVKPSSGLTPDMLSANCWTHMKTLCSPCGTWKDIPLRFQNDASSVGEFGISRYVYSVCLTPTECATVKLSFNVSWNNFLIWANGASETGSC</sequence>
<gene>
    <name evidence="1" type="ORF">PoB_000429200</name>
</gene>
<comment type="caution">
    <text evidence="1">The sequence shown here is derived from an EMBL/GenBank/DDBJ whole genome shotgun (WGS) entry which is preliminary data.</text>
</comment>
<protein>
    <submittedName>
        <fullName evidence="1">Uncharacterized protein</fullName>
    </submittedName>
</protein>
<evidence type="ECO:0000313" key="2">
    <source>
        <dbReference type="Proteomes" id="UP000735302"/>
    </source>
</evidence>